<name>A0ABY2HN67_9SPHI</name>
<keyword evidence="2" id="KW-1185">Reference proteome</keyword>
<organism evidence="1 2">
    <name type="scientific">Pedobacter alluvionis</name>
    <dbReference type="NCBI Taxonomy" id="475253"/>
    <lineage>
        <taxon>Bacteria</taxon>
        <taxon>Pseudomonadati</taxon>
        <taxon>Bacteroidota</taxon>
        <taxon>Sphingobacteriia</taxon>
        <taxon>Sphingobacteriales</taxon>
        <taxon>Sphingobacteriaceae</taxon>
        <taxon>Pedobacter</taxon>
    </lineage>
</organism>
<dbReference type="RefSeq" id="WP_121287491.1">
    <property type="nucleotide sequence ID" value="NZ_RCCK01000015.1"/>
</dbReference>
<proteinExistence type="predicted"/>
<sequence length="121" mass="14216">MGQQELFIILYPPFYVVTGQLQIIARNIVYTKTKIPAWQKDAIIYCLNKISFKRHRNCVNDYHNMFAEAYSTINRDKYELKTAYCFDVINVGNDPRNFELPNQERAFINGVVHWHQLSIAG</sequence>
<accession>A0ABY2HN67</accession>
<gene>
    <name evidence="1" type="ORF">E3V97_21380</name>
</gene>
<dbReference type="EMBL" id="SOPX01000005">
    <property type="protein sequence ID" value="TFB28678.1"/>
    <property type="molecule type" value="Genomic_DNA"/>
</dbReference>
<comment type="caution">
    <text evidence="1">The sequence shown here is derived from an EMBL/GenBank/DDBJ whole genome shotgun (WGS) entry which is preliminary data.</text>
</comment>
<evidence type="ECO:0000313" key="2">
    <source>
        <dbReference type="Proteomes" id="UP000297429"/>
    </source>
</evidence>
<dbReference type="Proteomes" id="UP000297429">
    <property type="component" value="Unassembled WGS sequence"/>
</dbReference>
<evidence type="ECO:0000313" key="1">
    <source>
        <dbReference type="EMBL" id="TFB28678.1"/>
    </source>
</evidence>
<protein>
    <submittedName>
        <fullName evidence="1">Uncharacterized protein</fullName>
    </submittedName>
</protein>
<reference evidence="1 2" key="1">
    <citation type="submission" date="2019-03" db="EMBL/GenBank/DDBJ databases">
        <authorList>
            <person name="He R.-H."/>
        </authorList>
    </citation>
    <scope>NUCLEOTIDE SEQUENCE [LARGE SCALE GENOMIC DNA]</scope>
    <source>
        <strain evidence="1 2">DSM 19624</strain>
    </source>
</reference>